<sequence>MRVGLIQMTSGPTPVDNFEYLKEQTDKLAKQGAQLVITPENALVFGERSDYHRFAEDFGSGTLQQWCSQLASDNRVWLVIGSMPIKRAKGVTTTSLLYSPDGRIVADYDKLHMFDVDIDDHQSRYRESDTFLAGEEAVSFLSPIAHIGMSICYDIRFPSLYGMLREKGVNLILVPAAFTAVTGRVHWEILARARAIETQSWLIAVNQVGTHPCGRETWGHSMVISPWGEIIASLKDIPDSLVVDIDINQVEDIRASMPVSQHQRFGIQFEN</sequence>
<keyword evidence="2" id="KW-0378">Hydrolase</keyword>
<feature type="domain" description="CN hydrolase" evidence="3">
    <location>
        <begin position="1"/>
        <end position="247"/>
    </location>
</feature>
<evidence type="ECO:0000256" key="1">
    <source>
        <dbReference type="ARBA" id="ARBA00010613"/>
    </source>
</evidence>
<evidence type="ECO:0000259" key="3">
    <source>
        <dbReference type="PROSITE" id="PS50263"/>
    </source>
</evidence>
<dbReference type="AlphaFoldDB" id="E3BNU2"/>
<accession>E3BNU2</accession>
<dbReference type="PROSITE" id="PS01227">
    <property type="entry name" value="UPF0012"/>
    <property type="match status" value="1"/>
</dbReference>
<gene>
    <name evidence="4" type="ORF">VIBC2010_15582</name>
</gene>
<dbReference type="PANTHER" id="PTHR23088">
    <property type="entry name" value="NITRILASE-RELATED"/>
    <property type="match status" value="1"/>
</dbReference>
<dbReference type="STRING" id="796620.VIBC2010_15582"/>
<evidence type="ECO:0000313" key="4">
    <source>
        <dbReference type="EMBL" id="EFP95249.1"/>
    </source>
</evidence>
<dbReference type="Pfam" id="PF00795">
    <property type="entry name" value="CN_hydrolase"/>
    <property type="match status" value="1"/>
</dbReference>
<comment type="similarity">
    <text evidence="1">Belongs to the carbon-nitrogen hydrolase superfamily. NIT1/NIT2 family.</text>
</comment>
<comment type="caution">
    <text evidence="4">The sequence shown here is derived from an EMBL/GenBank/DDBJ whole genome shotgun (WGS) entry which is preliminary data.</text>
</comment>
<dbReference type="InterPro" id="IPR036526">
    <property type="entry name" value="C-N_Hydrolase_sf"/>
</dbReference>
<dbReference type="InterPro" id="IPR003010">
    <property type="entry name" value="C-N_Hydrolase"/>
</dbReference>
<dbReference type="InterPro" id="IPR001110">
    <property type="entry name" value="UPF0012_CS"/>
</dbReference>
<dbReference type="GO" id="GO:0016811">
    <property type="term" value="F:hydrolase activity, acting on carbon-nitrogen (but not peptide) bonds, in linear amides"/>
    <property type="evidence" value="ECO:0007669"/>
    <property type="project" value="InterPro"/>
</dbReference>
<dbReference type="PROSITE" id="PS50263">
    <property type="entry name" value="CN_HYDROLASE"/>
    <property type="match status" value="1"/>
</dbReference>
<name>E3BNU2_9VIBR</name>
<proteinExistence type="inferred from homology"/>
<evidence type="ECO:0000256" key="2">
    <source>
        <dbReference type="ARBA" id="ARBA00022801"/>
    </source>
</evidence>
<evidence type="ECO:0000313" key="5">
    <source>
        <dbReference type="Proteomes" id="UP000002943"/>
    </source>
</evidence>
<dbReference type="CDD" id="cd07572">
    <property type="entry name" value="nit"/>
    <property type="match status" value="1"/>
</dbReference>
<keyword evidence="5" id="KW-1185">Reference proteome</keyword>
<dbReference type="PANTHER" id="PTHR23088:SF27">
    <property type="entry name" value="DEAMINATED GLUTATHIONE AMIDASE"/>
    <property type="match status" value="1"/>
</dbReference>
<dbReference type="eggNOG" id="COG0388">
    <property type="taxonomic scope" value="Bacteria"/>
</dbReference>
<dbReference type="Proteomes" id="UP000002943">
    <property type="component" value="Unassembled WGS sequence"/>
</dbReference>
<organism evidence="4 5">
    <name type="scientific">Vibrio caribbeanicus ATCC BAA-2122</name>
    <dbReference type="NCBI Taxonomy" id="796620"/>
    <lineage>
        <taxon>Bacteria</taxon>
        <taxon>Pseudomonadati</taxon>
        <taxon>Pseudomonadota</taxon>
        <taxon>Gammaproteobacteria</taxon>
        <taxon>Vibrionales</taxon>
        <taxon>Vibrionaceae</taxon>
        <taxon>Vibrio</taxon>
    </lineage>
</organism>
<dbReference type="EMBL" id="AEIU01000097">
    <property type="protein sequence ID" value="EFP95249.1"/>
    <property type="molecule type" value="Genomic_DNA"/>
</dbReference>
<protein>
    <recommendedName>
        <fullName evidence="3">CN hydrolase domain-containing protein</fullName>
    </recommendedName>
</protein>
<reference evidence="4 5" key="1">
    <citation type="journal article" date="2012" name="Int. J. Syst. Evol. Microbiol.">
        <title>Vibrio caribbeanicus sp. nov., isolated from the marine sponge Scleritoderma cyanea.</title>
        <authorList>
            <person name="Hoffmann M."/>
            <person name="Monday S.R."/>
            <person name="Allard M.W."/>
            <person name="Strain E.A."/>
            <person name="Whittaker P."/>
            <person name="Naum M."/>
            <person name="McCarthy P.J."/>
            <person name="Lopez J.V."/>
            <person name="Fischer M."/>
            <person name="Brown E.W."/>
        </authorList>
    </citation>
    <scope>NUCLEOTIDE SEQUENCE [LARGE SCALE GENOMIC DNA]</scope>
    <source>
        <strain evidence="4 5">ATCC BAA-2122</strain>
    </source>
</reference>
<dbReference type="Gene3D" id="3.60.110.10">
    <property type="entry name" value="Carbon-nitrogen hydrolase"/>
    <property type="match status" value="1"/>
</dbReference>
<dbReference type="SUPFAM" id="SSF56317">
    <property type="entry name" value="Carbon-nitrogen hydrolase"/>
    <property type="match status" value="1"/>
</dbReference>
<dbReference type="InterPro" id="IPR045254">
    <property type="entry name" value="Nit1/2_C-N_Hydrolase"/>
</dbReference>